<proteinExistence type="predicted"/>
<keyword evidence="1" id="KW-0732">Signal</keyword>
<dbReference type="EMBL" id="JAEFBK010000010">
    <property type="protein sequence ID" value="KAG7560355.1"/>
    <property type="molecule type" value="Genomic_DNA"/>
</dbReference>
<gene>
    <name evidence="2" type="ORF">ISN45_Aa05g018940</name>
</gene>
<dbReference type="AlphaFoldDB" id="A0A8T1ZP46"/>
<keyword evidence="3" id="KW-1185">Reference proteome</keyword>
<organism evidence="2 3">
    <name type="scientific">Arabidopsis thaliana x Arabidopsis arenosa</name>
    <dbReference type="NCBI Taxonomy" id="1240361"/>
    <lineage>
        <taxon>Eukaryota</taxon>
        <taxon>Viridiplantae</taxon>
        <taxon>Streptophyta</taxon>
        <taxon>Embryophyta</taxon>
        <taxon>Tracheophyta</taxon>
        <taxon>Spermatophyta</taxon>
        <taxon>Magnoliopsida</taxon>
        <taxon>eudicotyledons</taxon>
        <taxon>Gunneridae</taxon>
        <taxon>Pentapetalae</taxon>
        <taxon>rosids</taxon>
        <taxon>malvids</taxon>
        <taxon>Brassicales</taxon>
        <taxon>Brassicaceae</taxon>
        <taxon>Camelineae</taxon>
        <taxon>Arabidopsis</taxon>
    </lineage>
</organism>
<feature type="chain" id="PRO_5035715595" evidence="1">
    <location>
        <begin position="27"/>
        <end position="101"/>
    </location>
</feature>
<accession>A0A8T1ZP46</accession>
<name>A0A8T1ZP46_9BRAS</name>
<dbReference type="Proteomes" id="UP000694240">
    <property type="component" value="Chromosome 10"/>
</dbReference>
<evidence type="ECO:0000313" key="3">
    <source>
        <dbReference type="Proteomes" id="UP000694240"/>
    </source>
</evidence>
<reference evidence="2 3" key="1">
    <citation type="submission" date="2020-12" db="EMBL/GenBank/DDBJ databases">
        <title>Concerted genomic and epigenomic changes stabilize Arabidopsis allopolyploids.</title>
        <authorList>
            <person name="Chen Z."/>
        </authorList>
    </citation>
    <scope>NUCLEOTIDE SEQUENCE [LARGE SCALE GENOMIC DNA]</scope>
    <source>
        <strain evidence="2">Allo738</strain>
        <tissue evidence="2">Leaf</tissue>
    </source>
</reference>
<evidence type="ECO:0000256" key="1">
    <source>
        <dbReference type="SAM" id="SignalP"/>
    </source>
</evidence>
<sequence>MENKSFFGYTIILVALLYLLARGTLSQPPKGSPRADVEPQETLTAHNVVYVKEWNETLVAYAQRIANKCIDDCPVVLLRGPYGAVRDNLDSGMIGPVQSRP</sequence>
<comment type="caution">
    <text evidence="2">The sequence shown here is derived from an EMBL/GenBank/DDBJ whole genome shotgun (WGS) entry which is preliminary data.</text>
</comment>
<feature type="signal peptide" evidence="1">
    <location>
        <begin position="1"/>
        <end position="26"/>
    </location>
</feature>
<evidence type="ECO:0000313" key="2">
    <source>
        <dbReference type="EMBL" id="KAG7560355.1"/>
    </source>
</evidence>
<protein>
    <submittedName>
        <fullName evidence="2">CAP superfamily</fullName>
    </submittedName>
</protein>